<dbReference type="InterPro" id="IPR050902">
    <property type="entry name" value="ABC_Transporter_SBP"/>
</dbReference>
<dbReference type="Gene3D" id="3.40.50.1980">
    <property type="entry name" value="Nitrogenase molybdenum iron protein domain"/>
    <property type="match status" value="2"/>
</dbReference>
<dbReference type="PROSITE" id="PS50983">
    <property type="entry name" value="FE_B12_PBP"/>
    <property type="match status" value="1"/>
</dbReference>
<feature type="domain" description="Fe/B12 periplasmic-binding" evidence="3">
    <location>
        <begin position="34"/>
        <end position="283"/>
    </location>
</feature>
<protein>
    <submittedName>
        <fullName evidence="4">Cobalamin-binding protein</fullName>
    </submittedName>
</protein>
<dbReference type="EMBL" id="SWDB01000022">
    <property type="protein sequence ID" value="TKB45129.1"/>
    <property type="molecule type" value="Genomic_DNA"/>
</dbReference>
<dbReference type="PANTHER" id="PTHR30535">
    <property type="entry name" value="VITAMIN B12-BINDING PROTEIN"/>
    <property type="match status" value="1"/>
</dbReference>
<gene>
    <name evidence="4" type="ORF">E8M12_09890</name>
</gene>
<dbReference type="InterPro" id="IPR002491">
    <property type="entry name" value="ABC_transptr_periplasmic_BD"/>
</dbReference>
<evidence type="ECO:0000313" key="5">
    <source>
        <dbReference type="Proteomes" id="UP000307999"/>
    </source>
</evidence>
<evidence type="ECO:0000259" key="3">
    <source>
        <dbReference type="PROSITE" id="PS50983"/>
    </source>
</evidence>
<dbReference type="CDD" id="cd01144">
    <property type="entry name" value="BtuF"/>
    <property type="match status" value="1"/>
</dbReference>
<proteinExistence type="predicted"/>
<evidence type="ECO:0000256" key="2">
    <source>
        <dbReference type="SAM" id="SignalP"/>
    </source>
</evidence>
<dbReference type="Proteomes" id="UP000307999">
    <property type="component" value="Unassembled WGS sequence"/>
</dbReference>
<evidence type="ECO:0000256" key="1">
    <source>
        <dbReference type="ARBA" id="ARBA00022729"/>
    </source>
</evidence>
<dbReference type="AlphaFoldDB" id="A0A4U1B4J2"/>
<dbReference type="OrthoDB" id="6495095at2"/>
<comment type="caution">
    <text evidence="4">The sequence shown here is derived from an EMBL/GenBank/DDBJ whole genome shotgun (WGS) entry which is preliminary data.</text>
</comment>
<name>A0A4U1B4J2_9GAMM</name>
<dbReference type="RefSeq" id="WP_136735987.1">
    <property type="nucleotide sequence ID" value="NZ_SWDB01000022.1"/>
</dbReference>
<feature type="signal peptide" evidence="2">
    <location>
        <begin position="1"/>
        <end position="25"/>
    </location>
</feature>
<sequence length="295" mass="32739">MSRFTTGLYALALALALCLSSPAIGAQKQPEPLRIIALAPHLVEMLYDIGLGDNIVATLEHADYPGAATSIPVVGSYAQLNIEAIIALQADIIIAWKSGNPDADIQRLRQLGQTVVYSNPQTIDDIARETEAFAVRFGKAGIGQGKAQEFRASIKKLRHKYQHKAPVRVFYQIWSQPLTTVAGKAWSQQQLELCAAVNPFSRHSRDYPQVNIEDVLLADPQLLIIPTGTDNGESTAINWQRYPQLSAIKHNQIVQPNADILHRMTLRLPAELGRLCQQIEQSRQYYQQIDNGMSH</sequence>
<dbReference type="Pfam" id="PF01497">
    <property type="entry name" value="Peripla_BP_2"/>
    <property type="match status" value="1"/>
</dbReference>
<dbReference type="GO" id="GO:0071281">
    <property type="term" value="P:cellular response to iron ion"/>
    <property type="evidence" value="ECO:0007669"/>
    <property type="project" value="TreeGrafter"/>
</dbReference>
<reference evidence="4 5" key="1">
    <citation type="submission" date="2019-04" db="EMBL/GenBank/DDBJ databases">
        <title>Thalassotalea guangxiensis sp. nov., isolated from sediment of the coastal wetland.</title>
        <authorList>
            <person name="Zheng S."/>
            <person name="Zhang D."/>
        </authorList>
    </citation>
    <scope>NUCLEOTIDE SEQUENCE [LARGE SCALE GENOMIC DNA]</scope>
    <source>
        <strain evidence="4 5">ZS-4</strain>
    </source>
</reference>
<dbReference type="NCBIfam" id="NF038402">
    <property type="entry name" value="TroA_like"/>
    <property type="match status" value="1"/>
</dbReference>
<dbReference type="InterPro" id="IPR054828">
    <property type="entry name" value="Vit_B12_bind_prot"/>
</dbReference>
<feature type="chain" id="PRO_5020421476" evidence="2">
    <location>
        <begin position="26"/>
        <end position="295"/>
    </location>
</feature>
<evidence type="ECO:0000313" key="4">
    <source>
        <dbReference type="EMBL" id="TKB45129.1"/>
    </source>
</evidence>
<accession>A0A4U1B4J2</accession>
<organism evidence="4 5">
    <name type="scientific">Thalassotalea mangrovi</name>
    <dbReference type="NCBI Taxonomy" id="2572245"/>
    <lineage>
        <taxon>Bacteria</taxon>
        <taxon>Pseudomonadati</taxon>
        <taxon>Pseudomonadota</taxon>
        <taxon>Gammaproteobacteria</taxon>
        <taxon>Alteromonadales</taxon>
        <taxon>Colwelliaceae</taxon>
        <taxon>Thalassotalea</taxon>
    </lineage>
</organism>
<keyword evidence="5" id="KW-1185">Reference proteome</keyword>
<keyword evidence="1 2" id="KW-0732">Signal</keyword>
<dbReference type="PANTHER" id="PTHR30535:SF34">
    <property type="entry name" value="MOLYBDATE-BINDING PROTEIN MOLA"/>
    <property type="match status" value="1"/>
</dbReference>
<dbReference type="SUPFAM" id="SSF53807">
    <property type="entry name" value="Helical backbone' metal receptor"/>
    <property type="match status" value="1"/>
</dbReference>